<accession>M5IEX7</accession>
<dbReference type="RefSeq" id="WP_009495264.1">
    <property type="nucleotide sequence ID" value="NZ_AMZQ01000009.1"/>
</dbReference>
<dbReference type="EMBL" id="AMZQ01000009">
    <property type="protein sequence ID" value="EKU10962.1"/>
    <property type="molecule type" value="Genomic_DNA"/>
</dbReference>
<proteinExistence type="predicted"/>
<sequence length="434" mass="48683">MKKTDAIKYMLGSLRPRGDYSKTDIQNYSELSSGKIRAALLTKNQQEMFSVFSLIEDKDSSVGAECEKRISSITNKFFTHSLGEDENENIEELIKASVEARVFGFSLIELYLKDDASLGVSKVDREFIRFEENKPHLNVKGKDVVAKPPFYISITAKPVLLKVLWIVYAKHYVLSQYLKFTEFLGVPPLIGNSASGDEKVISLMAEAFKNLRSGSYGVFGPNDTVKVLEGRGSQADFMEFVRYCDGEIAKVINGSVLSSNISSTGSFAMSKVHDYNRKEILAGDVKFAAREVQNFYKTFGKKADLNIQIEKDSDLLQRAQVLSILHPMGYQMSPKDMAKEFDLPEPVNNSNFKLEKNAKEKRLFLDEIDKAAFSANTKDEEAQIEKAILDIVKNADSFEEVYENMLQAFPGADIDAIEDTLEKIIANAHIKGML</sequence>
<dbReference type="InterPro" id="IPR009279">
    <property type="entry name" value="Portal_Mu"/>
</dbReference>
<gene>
    <name evidence="1" type="ORF">CSUNSWCD_2458</name>
</gene>
<organism evidence="1 2">
    <name type="scientific">Campylobacter showae CSUNSWCD</name>
    <dbReference type="NCBI Taxonomy" id="1244083"/>
    <lineage>
        <taxon>Bacteria</taxon>
        <taxon>Pseudomonadati</taxon>
        <taxon>Campylobacterota</taxon>
        <taxon>Epsilonproteobacteria</taxon>
        <taxon>Campylobacterales</taxon>
        <taxon>Campylobacteraceae</taxon>
        <taxon>Campylobacter</taxon>
    </lineage>
</organism>
<dbReference type="Pfam" id="PF06074">
    <property type="entry name" value="Portal_Mu"/>
    <property type="match status" value="1"/>
</dbReference>
<comment type="caution">
    <text evidence="1">The sequence shown here is derived from an EMBL/GenBank/DDBJ whole genome shotgun (WGS) entry which is preliminary data.</text>
</comment>
<dbReference type="Proteomes" id="UP000011939">
    <property type="component" value="Unassembled WGS sequence"/>
</dbReference>
<reference evidence="1 2" key="1">
    <citation type="journal article" date="2013" name="Genome Announc.">
        <title>Genome Sequence of Campylobacter showae UNSWCD, Isolated from a Patient with Crohn's Disease.</title>
        <authorList>
            <person name="Tay A.P."/>
            <person name="Kaakoush N.O."/>
            <person name="Deshpande N.P."/>
            <person name="Chen Z."/>
            <person name="Mitchell H."/>
            <person name="Wilkins M.R."/>
        </authorList>
    </citation>
    <scope>NUCLEOTIDE SEQUENCE [LARGE SCALE GENOMIC DNA]</scope>
    <source>
        <strain evidence="1 2">CSUNSWCD</strain>
    </source>
</reference>
<dbReference type="AlphaFoldDB" id="M5IEX7"/>
<protein>
    <recommendedName>
        <fullName evidence="3">Mu-like prophage FluMu protein gp29</fullName>
    </recommendedName>
</protein>
<evidence type="ECO:0000313" key="1">
    <source>
        <dbReference type="EMBL" id="EKU10962.1"/>
    </source>
</evidence>
<evidence type="ECO:0000313" key="2">
    <source>
        <dbReference type="Proteomes" id="UP000011939"/>
    </source>
</evidence>
<dbReference type="eggNOG" id="COG4383">
    <property type="taxonomic scope" value="Bacteria"/>
</dbReference>
<dbReference type="STRING" id="1244083.CSUNSWCD_2458"/>
<name>M5IEX7_9BACT</name>
<dbReference type="PATRIC" id="fig|1244083.3.peg.1708"/>
<evidence type="ECO:0008006" key="3">
    <source>
        <dbReference type="Google" id="ProtNLM"/>
    </source>
</evidence>